<dbReference type="Pfam" id="PF01494">
    <property type="entry name" value="FAD_binding_3"/>
    <property type="match status" value="1"/>
</dbReference>
<dbReference type="InParanoid" id="A0A4S2MY63"/>
<dbReference type="InterPro" id="IPR002938">
    <property type="entry name" value="FAD-bd"/>
</dbReference>
<dbReference type="InterPro" id="IPR036188">
    <property type="entry name" value="FAD/NAD-bd_sf"/>
</dbReference>
<dbReference type="STRING" id="341454.A0A4S2MY63"/>
<proteinExistence type="predicted"/>
<comment type="cofactor">
    <cofactor evidence="1">
        <name>FAD</name>
        <dbReference type="ChEBI" id="CHEBI:57692"/>
    </cofactor>
</comment>
<dbReference type="Proteomes" id="UP000298138">
    <property type="component" value="Unassembled WGS sequence"/>
</dbReference>
<keyword evidence="2" id="KW-0285">Flavoprotein</keyword>
<evidence type="ECO:0000256" key="2">
    <source>
        <dbReference type="ARBA" id="ARBA00022630"/>
    </source>
</evidence>
<sequence length="454" mass="49824">MPLEVIIIGGGLSGALLANGLLTHGSPSINVTVYERETTTNAREGYQIRLGQAALIGMRSCLPDSLKSSICSKFGRSGGTISSAPILYDPYTMDVSCDLSKLPDYQKSAPISRALLRDALQGPLIEKGVMRFGKRFVRYEIIGEAGGAGREKVKAIFENGTEAVGDVLITADGATSKANVQIGLDNHRIKKNTVFWIAKSQLTVEKMATLPRELLKAPVGVAEYGIQLYMSAYLPDKPGAPPALEGEKVDFDENGAALMVALTVPKSKYPENLEEVENFKQYSLDNILNEFHPKIQDIVRAADDDVYLVTPRYSIPPEKNWRKKLQEKFPEDRTKGNPRVWLIGDAIHPMLPTRGMGANQSMHDTASALPALLSLAKNEEGATNAEVAKAVEEYEAEMIPRAFSWVKASGDGDLLQFSKLQLFIIARIMDVAGVYTWAKRMLGWVPQDQTPELR</sequence>
<keyword evidence="4" id="KW-0560">Oxidoreductase</keyword>
<evidence type="ECO:0000313" key="7">
    <source>
        <dbReference type="EMBL" id="TGZ81688.1"/>
    </source>
</evidence>
<dbReference type="EMBL" id="ML220118">
    <property type="protein sequence ID" value="TGZ81688.1"/>
    <property type="molecule type" value="Genomic_DNA"/>
</dbReference>
<dbReference type="PANTHER" id="PTHR47178">
    <property type="entry name" value="MONOOXYGENASE, FAD-BINDING"/>
    <property type="match status" value="1"/>
</dbReference>
<feature type="domain" description="FAD-binding" evidence="6">
    <location>
        <begin position="336"/>
        <end position="377"/>
    </location>
</feature>
<dbReference type="GO" id="GO:0071949">
    <property type="term" value="F:FAD binding"/>
    <property type="evidence" value="ECO:0007669"/>
    <property type="project" value="InterPro"/>
</dbReference>
<gene>
    <name evidence="7" type="ORF">EX30DRAFT_363680</name>
</gene>
<protein>
    <submittedName>
        <fullName evidence="7">FAD/NAD(P)-binding domain-containing protein</fullName>
    </submittedName>
</protein>
<evidence type="ECO:0000256" key="4">
    <source>
        <dbReference type="ARBA" id="ARBA00023002"/>
    </source>
</evidence>
<evidence type="ECO:0000256" key="3">
    <source>
        <dbReference type="ARBA" id="ARBA00022827"/>
    </source>
</evidence>
<evidence type="ECO:0000313" key="8">
    <source>
        <dbReference type="Proteomes" id="UP000298138"/>
    </source>
</evidence>
<keyword evidence="8" id="KW-1185">Reference proteome</keyword>
<evidence type="ECO:0000256" key="1">
    <source>
        <dbReference type="ARBA" id="ARBA00001974"/>
    </source>
</evidence>
<reference evidence="7 8" key="1">
    <citation type="submission" date="2019-04" db="EMBL/GenBank/DDBJ databases">
        <title>Comparative genomics and transcriptomics to analyze fruiting body development in filamentous ascomycetes.</title>
        <authorList>
            <consortium name="DOE Joint Genome Institute"/>
            <person name="Lutkenhaus R."/>
            <person name="Traeger S."/>
            <person name="Breuer J."/>
            <person name="Kuo A."/>
            <person name="Lipzen A."/>
            <person name="Pangilinan J."/>
            <person name="Dilworth D."/>
            <person name="Sandor L."/>
            <person name="Poggeler S."/>
            <person name="Barry K."/>
            <person name="Grigoriev I.V."/>
            <person name="Nowrousian M."/>
        </authorList>
    </citation>
    <scope>NUCLEOTIDE SEQUENCE [LARGE SCALE GENOMIC DNA]</scope>
    <source>
        <strain evidence="7 8">CBS 389.68</strain>
    </source>
</reference>
<dbReference type="OrthoDB" id="655030at2759"/>
<accession>A0A4S2MY63</accession>
<dbReference type="PRINTS" id="PR00420">
    <property type="entry name" value="RNGMNOXGNASE"/>
</dbReference>
<dbReference type="Gene3D" id="3.50.50.60">
    <property type="entry name" value="FAD/NAD(P)-binding domain"/>
    <property type="match status" value="1"/>
</dbReference>
<keyword evidence="3" id="KW-0274">FAD</keyword>
<organism evidence="7 8">
    <name type="scientific">Ascodesmis nigricans</name>
    <dbReference type="NCBI Taxonomy" id="341454"/>
    <lineage>
        <taxon>Eukaryota</taxon>
        <taxon>Fungi</taxon>
        <taxon>Dikarya</taxon>
        <taxon>Ascomycota</taxon>
        <taxon>Pezizomycotina</taxon>
        <taxon>Pezizomycetes</taxon>
        <taxon>Pezizales</taxon>
        <taxon>Ascodesmidaceae</taxon>
        <taxon>Ascodesmis</taxon>
    </lineage>
</organism>
<dbReference type="PANTHER" id="PTHR47178:SF5">
    <property type="entry name" value="FAD-BINDING DOMAIN-CONTAINING PROTEIN"/>
    <property type="match status" value="1"/>
</dbReference>
<dbReference type="SUPFAM" id="SSF51905">
    <property type="entry name" value="FAD/NAD(P)-binding domain"/>
    <property type="match status" value="1"/>
</dbReference>
<dbReference type="GO" id="GO:0004497">
    <property type="term" value="F:monooxygenase activity"/>
    <property type="evidence" value="ECO:0007669"/>
    <property type="project" value="UniProtKB-KW"/>
</dbReference>
<keyword evidence="5" id="KW-0503">Monooxygenase</keyword>
<name>A0A4S2MY63_9PEZI</name>
<dbReference type="AlphaFoldDB" id="A0A4S2MY63"/>
<evidence type="ECO:0000259" key="6">
    <source>
        <dbReference type="Pfam" id="PF01494"/>
    </source>
</evidence>
<evidence type="ECO:0000256" key="5">
    <source>
        <dbReference type="ARBA" id="ARBA00023033"/>
    </source>
</evidence>